<dbReference type="AlphaFoldDB" id="A0A3S9PXJ3"/>
<dbReference type="SUPFAM" id="SSF51344">
    <property type="entry name" value="Epsilon subunit of F1F0-ATP synthase N-terminal domain"/>
    <property type="match status" value="1"/>
</dbReference>
<dbReference type="EMBL" id="CP034593">
    <property type="protein sequence ID" value="AZQ77103.1"/>
    <property type="molecule type" value="Genomic_DNA"/>
</dbReference>
<name>A0A3S9PXJ3_9ACTO</name>
<dbReference type="Gene3D" id="2.60.15.10">
    <property type="entry name" value="F0F1 ATP synthase delta/epsilon subunit, N-terminal"/>
    <property type="match status" value="1"/>
</dbReference>
<keyword evidence="3" id="KW-0813">Transport</keyword>
<keyword evidence="4" id="KW-0406">Ion transport</keyword>
<evidence type="ECO:0000256" key="5">
    <source>
        <dbReference type="ARBA" id="ARBA00023136"/>
    </source>
</evidence>
<evidence type="ECO:0000256" key="6">
    <source>
        <dbReference type="ARBA" id="ARBA00023196"/>
    </source>
</evidence>
<dbReference type="RefSeq" id="WP_126703908.1">
    <property type="nucleotide sequence ID" value="NZ_CP034593.1"/>
</dbReference>
<evidence type="ECO:0000256" key="3">
    <source>
        <dbReference type="ARBA" id="ARBA00022448"/>
    </source>
</evidence>
<dbReference type="Proteomes" id="UP000280344">
    <property type="component" value="Chromosome"/>
</dbReference>
<evidence type="ECO:0000259" key="7">
    <source>
        <dbReference type="Pfam" id="PF02823"/>
    </source>
</evidence>
<dbReference type="GO" id="GO:0005886">
    <property type="term" value="C:plasma membrane"/>
    <property type="evidence" value="ECO:0007669"/>
    <property type="project" value="UniProtKB-SubCell"/>
</dbReference>
<dbReference type="OrthoDB" id="9791445at2"/>
<keyword evidence="9" id="KW-1185">Reference proteome</keyword>
<dbReference type="GO" id="GO:0045259">
    <property type="term" value="C:proton-transporting ATP synthase complex"/>
    <property type="evidence" value="ECO:0007669"/>
    <property type="project" value="UniProtKB-KW"/>
</dbReference>
<proteinExistence type="inferred from homology"/>
<keyword evidence="6" id="KW-0066">ATP synthesis</keyword>
<organism evidence="8 9">
    <name type="scientific">Flaviflexus ciconiae</name>
    <dbReference type="NCBI Taxonomy" id="2496867"/>
    <lineage>
        <taxon>Bacteria</taxon>
        <taxon>Bacillati</taxon>
        <taxon>Actinomycetota</taxon>
        <taxon>Actinomycetes</taxon>
        <taxon>Actinomycetales</taxon>
        <taxon>Actinomycetaceae</taxon>
        <taxon>Flaviflexus</taxon>
    </lineage>
</organism>
<dbReference type="InterPro" id="IPR036771">
    <property type="entry name" value="ATPsynth_dsu/esu_N"/>
</dbReference>
<dbReference type="InterPro" id="IPR001469">
    <property type="entry name" value="ATP_synth_F1_dsu/esu"/>
</dbReference>
<protein>
    <submittedName>
        <fullName evidence="8">F0F1 ATP synthase subunit epsilon</fullName>
    </submittedName>
</protein>
<dbReference type="InterPro" id="IPR020546">
    <property type="entry name" value="ATP_synth_F1_dsu/esu_N"/>
</dbReference>
<keyword evidence="5" id="KW-0472">Membrane</keyword>
<accession>A0A3S9PXJ3</accession>
<feature type="domain" description="ATP synthase F1 complex delta/epsilon subunit N-terminal" evidence="7">
    <location>
        <begin position="1"/>
        <end position="78"/>
    </location>
</feature>
<dbReference type="Pfam" id="PF02823">
    <property type="entry name" value="ATP-synt_DE_N"/>
    <property type="match status" value="1"/>
</dbReference>
<dbReference type="KEGG" id="flh:EJ997_06935"/>
<gene>
    <name evidence="8" type="ORF">EJ997_06935</name>
</gene>
<evidence type="ECO:0000256" key="4">
    <source>
        <dbReference type="ARBA" id="ARBA00023065"/>
    </source>
</evidence>
<comment type="similarity">
    <text evidence="2">Belongs to the ATPase epsilon chain family.</text>
</comment>
<evidence type="ECO:0000256" key="2">
    <source>
        <dbReference type="ARBA" id="ARBA00005712"/>
    </source>
</evidence>
<evidence type="ECO:0000313" key="9">
    <source>
        <dbReference type="Proteomes" id="UP000280344"/>
    </source>
</evidence>
<comment type="subcellular location">
    <subcellularLocation>
        <location evidence="1">Cell membrane</location>
        <topology evidence="1">Peripheral membrane protein</topology>
    </subcellularLocation>
</comment>
<dbReference type="GO" id="GO:0046933">
    <property type="term" value="F:proton-transporting ATP synthase activity, rotational mechanism"/>
    <property type="evidence" value="ECO:0007669"/>
    <property type="project" value="InterPro"/>
</dbReference>
<dbReference type="CDD" id="cd12152">
    <property type="entry name" value="F1-ATPase_delta"/>
    <property type="match status" value="1"/>
</dbReference>
<keyword evidence="6" id="KW-0139">CF(1)</keyword>
<sequence>MKVDIVARSGDGWQGEASSVVVPAFEGELGILDGREPLLAVLRPGTVWVESGSGEKTFEVPQGFVVVDSNVVTIVVDDSGEGELHLEELDD</sequence>
<evidence type="ECO:0000313" key="8">
    <source>
        <dbReference type="EMBL" id="AZQ77103.1"/>
    </source>
</evidence>
<evidence type="ECO:0000256" key="1">
    <source>
        <dbReference type="ARBA" id="ARBA00004202"/>
    </source>
</evidence>
<reference evidence="8 9" key="1">
    <citation type="submission" date="2018-12" db="EMBL/GenBank/DDBJ databases">
        <title>Complete genome sequence of Flaviflexus sp. H23T48.</title>
        <authorList>
            <person name="Bae J.-W."/>
            <person name="Lee J.-Y."/>
        </authorList>
    </citation>
    <scope>NUCLEOTIDE SEQUENCE [LARGE SCALE GENOMIC DNA]</scope>
    <source>
        <strain evidence="8 9">H23T48</strain>
    </source>
</reference>